<reference evidence="2" key="1">
    <citation type="journal article" date="2023" name="G3 (Bethesda)">
        <title>A reference genome for the long-term kleptoplast-retaining sea slug Elysia crispata morphotype clarki.</title>
        <authorList>
            <person name="Eastman K.E."/>
            <person name="Pendleton A.L."/>
            <person name="Shaikh M.A."/>
            <person name="Suttiyut T."/>
            <person name="Ogas R."/>
            <person name="Tomko P."/>
            <person name="Gavelis G."/>
            <person name="Widhalm J.R."/>
            <person name="Wisecaver J.H."/>
        </authorList>
    </citation>
    <scope>NUCLEOTIDE SEQUENCE</scope>
    <source>
        <strain evidence="2">ECLA1</strain>
    </source>
</reference>
<accession>A0AAE0ZYH9</accession>
<evidence type="ECO:0000313" key="3">
    <source>
        <dbReference type="Proteomes" id="UP001283361"/>
    </source>
</evidence>
<evidence type="ECO:0000256" key="1">
    <source>
        <dbReference type="SAM" id="MobiDB-lite"/>
    </source>
</evidence>
<feature type="region of interest" description="Disordered" evidence="1">
    <location>
        <begin position="1"/>
        <end position="52"/>
    </location>
</feature>
<keyword evidence="3" id="KW-1185">Reference proteome</keyword>
<feature type="region of interest" description="Disordered" evidence="1">
    <location>
        <begin position="101"/>
        <end position="124"/>
    </location>
</feature>
<dbReference type="EMBL" id="JAWDGP010003087">
    <property type="protein sequence ID" value="KAK3777336.1"/>
    <property type="molecule type" value="Genomic_DNA"/>
</dbReference>
<protein>
    <submittedName>
        <fullName evidence="2">Uncharacterized protein</fullName>
    </submittedName>
</protein>
<organism evidence="2 3">
    <name type="scientific">Elysia crispata</name>
    <name type="common">lettuce slug</name>
    <dbReference type="NCBI Taxonomy" id="231223"/>
    <lineage>
        <taxon>Eukaryota</taxon>
        <taxon>Metazoa</taxon>
        <taxon>Spiralia</taxon>
        <taxon>Lophotrochozoa</taxon>
        <taxon>Mollusca</taxon>
        <taxon>Gastropoda</taxon>
        <taxon>Heterobranchia</taxon>
        <taxon>Euthyneura</taxon>
        <taxon>Panpulmonata</taxon>
        <taxon>Sacoglossa</taxon>
        <taxon>Placobranchoidea</taxon>
        <taxon>Plakobranchidae</taxon>
        <taxon>Elysia</taxon>
    </lineage>
</organism>
<dbReference type="Proteomes" id="UP001283361">
    <property type="component" value="Unassembled WGS sequence"/>
</dbReference>
<feature type="compositionally biased region" description="Basic and acidic residues" evidence="1">
    <location>
        <begin position="101"/>
        <end position="117"/>
    </location>
</feature>
<gene>
    <name evidence="2" type="ORF">RRG08_062501</name>
</gene>
<evidence type="ECO:0000313" key="2">
    <source>
        <dbReference type="EMBL" id="KAK3777336.1"/>
    </source>
</evidence>
<comment type="caution">
    <text evidence="2">The sequence shown here is derived from an EMBL/GenBank/DDBJ whole genome shotgun (WGS) entry which is preliminary data.</text>
</comment>
<proteinExistence type="predicted"/>
<dbReference type="AlphaFoldDB" id="A0AAE0ZYH9"/>
<sequence length="124" mass="13764">MPIEAFRPGPQPSMFQRAMPGFSPSCVRITSPPRSGELNEGQTSSPSVHPDALFNSPGLAGLATTTPSGCRHCMTSSCWTKAVNNWKSNISKLIPQLLREYERDRESERRSAPENKNNKKNYRG</sequence>
<name>A0AAE0ZYH9_9GAST</name>